<protein>
    <submittedName>
        <fullName evidence="2">Uncharacterized protein</fullName>
    </submittedName>
</protein>
<dbReference type="RefSeq" id="WP_073009083.1">
    <property type="nucleotide sequence ID" value="NZ_FQZO01000005.1"/>
</dbReference>
<dbReference type="AlphaFoldDB" id="A0A1M6JYW2"/>
<evidence type="ECO:0000313" key="2">
    <source>
        <dbReference type="EMBL" id="SHJ51858.1"/>
    </source>
</evidence>
<reference evidence="2 3" key="1">
    <citation type="submission" date="2016-11" db="EMBL/GenBank/DDBJ databases">
        <authorList>
            <person name="Jaros S."/>
            <person name="Januszkiewicz K."/>
            <person name="Wedrychowicz H."/>
        </authorList>
    </citation>
    <scope>NUCLEOTIDE SEQUENCE [LARGE SCALE GENOMIC DNA]</scope>
    <source>
        <strain evidence="2 3">DSM 21864</strain>
    </source>
</reference>
<name>A0A1M6JYW2_9CLOT</name>
<dbReference type="EMBL" id="FQZO01000005">
    <property type="protein sequence ID" value="SHJ51858.1"/>
    <property type="molecule type" value="Genomic_DNA"/>
</dbReference>
<dbReference type="STRING" id="1121298.SAMN05444401_3286"/>
<proteinExistence type="predicted"/>
<feature type="transmembrane region" description="Helical" evidence="1">
    <location>
        <begin position="14"/>
        <end position="34"/>
    </location>
</feature>
<dbReference type="OrthoDB" id="1953575at2"/>
<keyword evidence="3" id="KW-1185">Reference proteome</keyword>
<evidence type="ECO:0000313" key="3">
    <source>
        <dbReference type="Proteomes" id="UP000184080"/>
    </source>
</evidence>
<feature type="transmembrane region" description="Helical" evidence="1">
    <location>
        <begin position="46"/>
        <end position="65"/>
    </location>
</feature>
<sequence>MGTMYKEINAKKRMPVIVTIFIVLSIMIAISNILETIKIGGFSLGIVTNPAIGIMTIGFIAFQVLRCRVSYKYSIIADQLIIHRIRQNEHQAVKCIDLKNIVYIGKPFSCNEKYNIVKSNSFSCTLRKFNSLCCIYKSEEGYEKLYFQPSEKLVEKINYLIK</sequence>
<gene>
    <name evidence="2" type="ORF">SAMN05444401_3286</name>
</gene>
<dbReference type="Proteomes" id="UP000184080">
    <property type="component" value="Unassembled WGS sequence"/>
</dbReference>
<organism evidence="2 3">
    <name type="scientific">Clostridium amylolyticum</name>
    <dbReference type="NCBI Taxonomy" id="1121298"/>
    <lineage>
        <taxon>Bacteria</taxon>
        <taxon>Bacillati</taxon>
        <taxon>Bacillota</taxon>
        <taxon>Clostridia</taxon>
        <taxon>Eubacteriales</taxon>
        <taxon>Clostridiaceae</taxon>
        <taxon>Clostridium</taxon>
    </lineage>
</organism>
<accession>A0A1M6JYW2</accession>
<keyword evidence="1" id="KW-0812">Transmembrane</keyword>
<evidence type="ECO:0000256" key="1">
    <source>
        <dbReference type="SAM" id="Phobius"/>
    </source>
</evidence>
<keyword evidence="1" id="KW-1133">Transmembrane helix</keyword>
<keyword evidence="1" id="KW-0472">Membrane</keyword>